<organism evidence="1 2">
    <name type="scientific">Muricoccus vinaceus</name>
    <dbReference type="NCBI Taxonomy" id="424704"/>
    <lineage>
        <taxon>Bacteria</taxon>
        <taxon>Pseudomonadati</taxon>
        <taxon>Pseudomonadota</taxon>
        <taxon>Alphaproteobacteria</taxon>
        <taxon>Acetobacterales</taxon>
        <taxon>Roseomonadaceae</taxon>
        <taxon>Muricoccus</taxon>
    </lineage>
</organism>
<dbReference type="RefSeq" id="WP_377048422.1">
    <property type="nucleotide sequence ID" value="NZ_JBHLVZ010000002.1"/>
</dbReference>
<keyword evidence="2" id="KW-1185">Reference proteome</keyword>
<dbReference type="Proteomes" id="UP001589789">
    <property type="component" value="Unassembled WGS sequence"/>
</dbReference>
<sequence>MSALPRFPGATLAEDRAFTAGELPTAQADANASIGRMLGRIADQVEAVAFEPTHPTLSWVDYFQTARVEKALLAAERAFNQAMGRAP</sequence>
<gene>
    <name evidence="1" type="ORF">ACFFIC_02245</name>
</gene>
<evidence type="ECO:0000313" key="1">
    <source>
        <dbReference type="EMBL" id="MFC0384369.1"/>
    </source>
</evidence>
<name>A0ABV6IL76_9PROT</name>
<dbReference type="EMBL" id="JBHLVZ010000002">
    <property type="protein sequence ID" value="MFC0384369.1"/>
    <property type="molecule type" value="Genomic_DNA"/>
</dbReference>
<comment type="caution">
    <text evidence="1">The sequence shown here is derived from an EMBL/GenBank/DDBJ whole genome shotgun (WGS) entry which is preliminary data.</text>
</comment>
<evidence type="ECO:0000313" key="2">
    <source>
        <dbReference type="Proteomes" id="UP001589789"/>
    </source>
</evidence>
<reference evidence="1 2" key="1">
    <citation type="submission" date="2024-09" db="EMBL/GenBank/DDBJ databases">
        <authorList>
            <person name="Sun Q."/>
            <person name="Mori K."/>
        </authorList>
    </citation>
    <scope>NUCLEOTIDE SEQUENCE [LARGE SCALE GENOMIC DNA]</scope>
    <source>
        <strain evidence="1 2">CCM 7468</strain>
    </source>
</reference>
<protein>
    <submittedName>
        <fullName evidence="1">Uncharacterized protein</fullName>
    </submittedName>
</protein>
<accession>A0ABV6IL76</accession>
<proteinExistence type="predicted"/>